<protein>
    <submittedName>
        <fullName evidence="2">Uncharacterized protein</fullName>
    </submittedName>
</protein>
<sequence>MLKLKLLMLPAGCASVPVWLLRKHTPGLLYLLVPAWCPS</sequence>
<evidence type="ECO:0000313" key="2">
    <source>
        <dbReference type="EMBL" id="JAH72534.1"/>
    </source>
</evidence>
<reference evidence="2" key="2">
    <citation type="journal article" date="2015" name="Fish Shellfish Immunol.">
        <title>Early steps in the European eel (Anguilla anguilla)-Vibrio vulnificus interaction in the gills: Role of the RtxA13 toxin.</title>
        <authorList>
            <person name="Callol A."/>
            <person name="Pajuelo D."/>
            <person name="Ebbesson L."/>
            <person name="Teles M."/>
            <person name="MacKenzie S."/>
            <person name="Amaro C."/>
        </authorList>
    </citation>
    <scope>NUCLEOTIDE SEQUENCE</scope>
</reference>
<proteinExistence type="predicted"/>
<accession>A0A0E9V323</accession>
<name>A0A0E9V323_ANGAN</name>
<feature type="chain" id="PRO_5013198324" evidence="1">
    <location>
        <begin position="16"/>
        <end position="39"/>
    </location>
</feature>
<reference evidence="2" key="1">
    <citation type="submission" date="2014-11" db="EMBL/GenBank/DDBJ databases">
        <authorList>
            <person name="Amaro Gonzalez C."/>
        </authorList>
    </citation>
    <scope>NUCLEOTIDE SEQUENCE</scope>
</reference>
<dbReference type="AlphaFoldDB" id="A0A0E9V323"/>
<feature type="signal peptide" evidence="1">
    <location>
        <begin position="1"/>
        <end position="15"/>
    </location>
</feature>
<keyword evidence="1" id="KW-0732">Signal</keyword>
<organism evidence="2">
    <name type="scientific">Anguilla anguilla</name>
    <name type="common">European freshwater eel</name>
    <name type="synonym">Muraena anguilla</name>
    <dbReference type="NCBI Taxonomy" id="7936"/>
    <lineage>
        <taxon>Eukaryota</taxon>
        <taxon>Metazoa</taxon>
        <taxon>Chordata</taxon>
        <taxon>Craniata</taxon>
        <taxon>Vertebrata</taxon>
        <taxon>Euteleostomi</taxon>
        <taxon>Actinopterygii</taxon>
        <taxon>Neopterygii</taxon>
        <taxon>Teleostei</taxon>
        <taxon>Anguilliformes</taxon>
        <taxon>Anguillidae</taxon>
        <taxon>Anguilla</taxon>
    </lineage>
</organism>
<evidence type="ECO:0000256" key="1">
    <source>
        <dbReference type="SAM" id="SignalP"/>
    </source>
</evidence>
<dbReference type="EMBL" id="GBXM01036043">
    <property type="protein sequence ID" value="JAH72534.1"/>
    <property type="molecule type" value="Transcribed_RNA"/>
</dbReference>